<name>A0ABN5V0Z8_9BIFI</name>
<evidence type="ECO:0000256" key="1">
    <source>
        <dbReference type="SAM" id="MobiDB-lite"/>
    </source>
</evidence>
<evidence type="ECO:0000313" key="2">
    <source>
        <dbReference type="EMBL" id="BAR01084.1"/>
    </source>
</evidence>
<reference evidence="2 3" key="1">
    <citation type="submission" date="2012-02" db="EMBL/GenBank/DDBJ databases">
        <title>Complete genome sequence of Bifidobacterium catenulatum JCM 1194.</title>
        <authorList>
            <person name="Toh H."/>
            <person name="Oshima K."/>
            <person name="Morita H."/>
            <person name="Hattori M."/>
        </authorList>
    </citation>
    <scope>NUCLEOTIDE SEQUENCE [LARGE SCALE GENOMIC DNA]</scope>
    <source>
        <strain evidence="2 3">JCM 1194</strain>
    </source>
</reference>
<proteinExistence type="predicted"/>
<protein>
    <submittedName>
        <fullName evidence="2">Uncharacterized protein</fullName>
    </submittedName>
</protein>
<evidence type="ECO:0000313" key="3">
    <source>
        <dbReference type="Proteomes" id="UP000035061"/>
    </source>
</evidence>
<keyword evidence="3" id="KW-1185">Reference proteome</keyword>
<sequence length="53" mass="5336">MQTANAADASTAPSVAGHAYNDLPVGNPDVTVTQIDNSALPATPPSVNEALYP</sequence>
<gene>
    <name evidence="2" type="ORF">BBCT_0116</name>
</gene>
<dbReference type="Proteomes" id="UP000035061">
    <property type="component" value="Chromosome"/>
</dbReference>
<feature type="region of interest" description="Disordered" evidence="1">
    <location>
        <begin position="1"/>
        <end position="53"/>
    </location>
</feature>
<organism evidence="2 3">
    <name type="scientific">Bifidobacterium catenulatum DSM 16992 = JCM 1194 = LMG 11043</name>
    <dbReference type="NCBI Taxonomy" id="566552"/>
    <lineage>
        <taxon>Bacteria</taxon>
        <taxon>Bacillati</taxon>
        <taxon>Actinomycetota</taxon>
        <taxon>Actinomycetes</taxon>
        <taxon>Bifidobacteriales</taxon>
        <taxon>Bifidobacteriaceae</taxon>
        <taxon>Bifidobacterium</taxon>
    </lineage>
</organism>
<dbReference type="EMBL" id="AP012325">
    <property type="protein sequence ID" value="BAR01084.1"/>
    <property type="molecule type" value="Genomic_DNA"/>
</dbReference>
<accession>A0ABN5V0Z8</accession>